<gene>
    <name evidence="1" type="ORF">RT717_14600</name>
</gene>
<accession>A0ABZ0IH21</accession>
<sequence length="272" mass="30798">MHSIYLKKTSGIEYFDLRTFTVAFVIILLVVSSRMAYAQEADSTNSVGHLSGAVTATNNGISLLPAFSLGKPAFIFDMNVGKKRLSFEPQLRFAMTGRPWSFIFWWRYKIITGDKFKLHVGAHPAFTFQFDDYPVNGVPTTLMISRQFAAGEIVPRYTINKKVTVGLYYLQAHGFQSEGTQNTYFFATQASFSEVRLGPKLLFGASPQLYYLQMDDKRGYYASSTFSLALNNFPLSLQSIMSRSIDTELAGKDFIWNISLIYTFAKEYAEKH</sequence>
<evidence type="ECO:0000313" key="2">
    <source>
        <dbReference type="Proteomes" id="UP001302349"/>
    </source>
</evidence>
<name>A0ABZ0IH21_9BACT</name>
<protein>
    <recommendedName>
        <fullName evidence="3">Outer membrane protein beta-barrel domain-containing protein</fullName>
    </recommendedName>
</protein>
<evidence type="ECO:0000313" key="1">
    <source>
        <dbReference type="EMBL" id="WOK04307.1"/>
    </source>
</evidence>
<dbReference type="Proteomes" id="UP001302349">
    <property type="component" value="Chromosome"/>
</dbReference>
<evidence type="ECO:0008006" key="3">
    <source>
        <dbReference type="Google" id="ProtNLM"/>
    </source>
</evidence>
<organism evidence="1 2">
    <name type="scientific">Imperialibacter roseus</name>
    <dbReference type="NCBI Taxonomy" id="1324217"/>
    <lineage>
        <taxon>Bacteria</taxon>
        <taxon>Pseudomonadati</taxon>
        <taxon>Bacteroidota</taxon>
        <taxon>Cytophagia</taxon>
        <taxon>Cytophagales</taxon>
        <taxon>Flammeovirgaceae</taxon>
        <taxon>Imperialibacter</taxon>
    </lineage>
</organism>
<dbReference type="RefSeq" id="WP_317487120.1">
    <property type="nucleotide sequence ID" value="NZ_CP136051.1"/>
</dbReference>
<dbReference type="EMBL" id="CP136051">
    <property type="protein sequence ID" value="WOK04307.1"/>
    <property type="molecule type" value="Genomic_DNA"/>
</dbReference>
<proteinExistence type="predicted"/>
<keyword evidence="2" id="KW-1185">Reference proteome</keyword>
<reference evidence="1 2" key="1">
    <citation type="journal article" date="2023" name="Microbiol. Resour. Announc.">
        <title>Complete Genome Sequence of Imperialibacter roseus strain P4T.</title>
        <authorList>
            <person name="Tizabi D.R."/>
            <person name="Bachvaroff T."/>
            <person name="Hill R.T."/>
        </authorList>
    </citation>
    <scope>NUCLEOTIDE SEQUENCE [LARGE SCALE GENOMIC DNA]</scope>
    <source>
        <strain evidence="1 2">P4T</strain>
    </source>
</reference>